<accession>A0A6A4P3N5</accession>
<dbReference type="PANTHER" id="PTHR45642:SF120">
    <property type="entry name" value="GDSL-LIKE LIPASE_ACYLHYDROLASE"/>
    <property type="match status" value="1"/>
</dbReference>
<name>A0A6A4P3N5_LUPAL</name>
<dbReference type="PANTHER" id="PTHR45642">
    <property type="entry name" value="GDSL ESTERASE/LIPASE EXL3"/>
    <property type="match status" value="1"/>
</dbReference>
<dbReference type="InterPro" id="IPR036514">
    <property type="entry name" value="SGNH_hydro_sf"/>
</dbReference>
<organism evidence="1 2">
    <name type="scientific">Lupinus albus</name>
    <name type="common">White lupine</name>
    <name type="synonym">Lupinus termis</name>
    <dbReference type="NCBI Taxonomy" id="3870"/>
    <lineage>
        <taxon>Eukaryota</taxon>
        <taxon>Viridiplantae</taxon>
        <taxon>Streptophyta</taxon>
        <taxon>Embryophyta</taxon>
        <taxon>Tracheophyta</taxon>
        <taxon>Spermatophyta</taxon>
        <taxon>Magnoliopsida</taxon>
        <taxon>eudicotyledons</taxon>
        <taxon>Gunneridae</taxon>
        <taxon>Pentapetalae</taxon>
        <taxon>rosids</taxon>
        <taxon>fabids</taxon>
        <taxon>Fabales</taxon>
        <taxon>Fabaceae</taxon>
        <taxon>Papilionoideae</taxon>
        <taxon>50 kb inversion clade</taxon>
        <taxon>genistoids sensu lato</taxon>
        <taxon>core genistoids</taxon>
        <taxon>Genisteae</taxon>
        <taxon>Lupinus</taxon>
    </lineage>
</organism>
<dbReference type="OrthoDB" id="1600564at2759"/>
<dbReference type="Proteomes" id="UP000447434">
    <property type="component" value="Chromosome 17"/>
</dbReference>
<dbReference type="AlphaFoldDB" id="A0A6A4P3N5"/>
<evidence type="ECO:0000313" key="2">
    <source>
        <dbReference type="Proteomes" id="UP000447434"/>
    </source>
</evidence>
<dbReference type="EMBL" id="WOCE01000017">
    <property type="protein sequence ID" value="KAE9596071.1"/>
    <property type="molecule type" value="Genomic_DNA"/>
</dbReference>
<sequence>MDRRCIEDENSASELYNLKLIERLPQIQALLPGSRLVYGDIYAPFINLITQPQKYGELYMHAIFI</sequence>
<proteinExistence type="predicted"/>
<gene>
    <name evidence="1" type="ORF">Lalb_Chr17g0345421</name>
</gene>
<dbReference type="InterPro" id="IPR050592">
    <property type="entry name" value="GDSL_lipolytic_enzyme"/>
</dbReference>
<reference evidence="2" key="1">
    <citation type="journal article" date="2020" name="Nat. Commun.">
        <title>Genome sequence of the cluster root forming white lupin.</title>
        <authorList>
            <person name="Hufnagel B."/>
            <person name="Marques A."/>
            <person name="Soriano A."/>
            <person name="Marques L."/>
            <person name="Divol F."/>
            <person name="Doumas P."/>
            <person name="Sallet E."/>
            <person name="Mancinotti D."/>
            <person name="Carrere S."/>
            <person name="Marande W."/>
            <person name="Arribat S."/>
            <person name="Keller J."/>
            <person name="Huneau C."/>
            <person name="Blein T."/>
            <person name="Aime D."/>
            <person name="Laguerre M."/>
            <person name="Taylor J."/>
            <person name="Schubert V."/>
            <person name="Nelson M."/>
            <person name="Geu-Flores F."/>
            <person name="Crespi M."/>
            <person name="Gallardo-Guerrero K."/>
            <person name="Delaux P.-M."/>
            <person name="Salse J."/>
            <person name="Berges H."/>
            <person name="Guyot R."/>
            <person name="Gouzy J."/>
            <person name="Peret B."/>
        </authorList>
    </citation>
    <scope>NUCLEOTIDE SEQUENCE [LARGE SCALE GENOMIC DNA]</scope>
    <source>
        <strain evidence="2">cv. Amiga</strain>
    </source>
</reference>
<comment type="caution">
    <text evidence="1">The sequence shown here is derived from an EMBL/GenBank/DDBJ whole genome shotgun (WGS) entry which is preliminary data.</text>
</comment>
<evidence type="ECO:0000313" key="1">
    <source>
        <dbReference type="EMBL" id="KAE9596071.1"/>
    </source>
</evidence>
<protein>
    <submittedName>
        <fullName evidence="1">Uncharacterized protein</fullName>
    </submittedName>
</protein>
<dbReference type="Gene3D" id="3.40.50.1110">
    <property type="entry name" value="SGNH hydrolase"/>
    <property type="match status" value="1"/>
</dbReference>
<keyword evidence="2" id="KW-1185">Reference proteome</keyword>